<dbReference type="InterPro" id="IPR027417">
    <property type="entry name" value="P-loop_NTPase"/>
</dbReference>
<dbReference type="EMBL" id="LAZR01056453">
    <property type="protein sequence ID" value="KKK74158.1"/>
    <property type="molecule type" value="Genomic_DNA"/>
</dbReference>
<evidence type="ECO:0000259" key="1">
    <source>
        <dbReference type="Pfam" id="PF00158"/>
    </source>
</evidence>
<feature type="non-terminal residue" evidence="2">
    <location>
        <position position="1"/>
    </location>
</feature>
<dbReference type="PANTHER" id="PTHR30267:SF2">
    <property type="entry name" value="PROTEIN PRKA"/>
    <property type="match status" value="1"/>
</dbReference>
<dbReference type="InterPro" id="IPR002078">
    <property type="entry name" value="Sigma_54_int"/>
</dbReference>
<organism evidence="2">
    <name type="scientific">marine sediment metagenome</name>
    <dbReference type="NCBI Taxonomy" id="412755"/>
    <lineage>
        <taxon>unclassified sequences</taxon>
        <taxon>metagenomes</taxon>
        <taxon>ecological metagenomes</taxon>
    </lineage>
</organism>
<dbReference type="FunFam" id="3.40.50.300:FF:000841">
    <property type="entry name" value="Magnesium protoporphyrin chelatase"/>
    <property type="match status" value="1"/>
</dbReference>
<name>A0A0F8XYR1_9ZZZZ</name>
<accession>A0A0F8XYR1</accession>
<dbReference type="GO" id="GO:0004672">
    <property type="term" value="F:protein kinase activity"/>
    <property type="evidence" value="ECO:0007669"/>
    <property type="project" value="TreeGrafter"/>
</dbReference>
<reference evidence="2" key="1">
    <citation type="journal article" date="2015" name="Nature">
        <title>Complex archaea that bridge the gap between prokaryotes and eukaryotes.</title>
        <authorList>
            <person name="Spang A."/>
            <person name="Saw J.H."/>
            <person name="Jorgensen S.L."/>
            <person name="Zaremba-Niedzwiedzka K."/>
            <person name="Martijn J."/>
            <person name="Lind A.E."/>
            <person name="van Eijk R."/>
            <person name="Schleper C."/>
            <person name="Guy L."/>
            <person name="Ettema T.J."/>
        </authorList>
    </citation>
    <scope>NUCLEOTIDE SEQUENCE</scope>
</reference>
<dbReference type="SUPFAM" id="SSF52540">
    <property type="entry name" value="P-loop containing nucleoside triphosphate hydrolases"/>
    <property type="match status" value="1"/>
</dbReference>
<dbReference type="PANTHER" id="PTHR30267">
    <property type="entry name" value="PROTEIN KINASE PRKA"/>
    <property type="match status" value="1"/>
</dbReference>
<evidence type="ECO:0000313" key="2">
    <source>
        <dbReference type="EMBL" id="KKK74158.1"/>
    </source>
</evidence>
<dbReference type="Pfam" id="PF00158">
    <property type="entry name" value="Sigma54_activat"/>
    <property type="match status" value="1"/>
</dbReference>
<dbReference type="AlphaFoldDB" id="A0A0F8XYR1"/>
<comment type="caution">
    <text evidence="2">The sequence shown here is derived from an EMBL/GenBank/DDBJ whole genome shotgun (WGS) entry which is preliminary data.</text>
</comment>
<feature type="domain" description="Sigma-54 factor interaction" evidence="1">
    <location>
        <begin position="140"/>
        <end position="198"/>
    </location>
</feature>
<sequence length="389" mass="44132">LIERIKRGEANYLPGIIGFEETVVPHLENAILSGQDIIFLGERGQAKSRLIRSLVHFLDGEIPAIAGCEINDNPFNPVCRRCRDLVEQEGDDTELAWLDRDRRYGEKLATPDITIADLIGEVDPIKVAEGRYLSDELTIHYGLIPRTNRGIFCINELPDMAERIQVGLLNIMEERDVQIRGYRIRLPLDVFIVASANPEDYTNRGRIITPLKDRYGAQIRTHYPKNVEAEIAIMEQERSRFEEDDEHPVNVPAYMKEIVAEVTRLARRSPDINQRSGVSVRASIADYEALLANAFRRAIRLKEKEIVPRISDLPYLVPAISGKLEFETVEEGREEQIIDRLIQGAVLAVFNRYFSLAELETVVAKFKAGHAVEVGDQTPSADYVKLMKQ</sequence>
<protein>
    <recommendedName>
        <fullName evidence="1">Sigma-54 factor interaction domain-containing protein</fullName>
    </recommendedName>
</protein>
<feature type="non-terminal residue" evidence="2">
    <location>
        <position position="389"/>
    </location>
</feature>
<dbReference type="GO" id="GO:0006355">
    <property type="term" value="P:regulation of DNA-templated transcription"/>
    <property type="evidence" value="ECO:0007669"/>
    <property type="project" value="InterPro"/>
</dbReference>
<dbReference type="GO" id="GO:0005524">
    <property type="term" value="F:ATP binding"/>
    <property type="evidence" value="ECO:0007669"/>
    <property type="project" value="InterPro"/>
</dbReference>
<gene>
    <name evidence="2" type="ORF">LCGC14_2886570</name>
</gene>
<proteinExistence type="predicted"/>
<dbReference type="Gene3D" id="3.40.50.300">
    <property type="entry name" value="P-loop containing nucleotide triphosphate hydrolases"/>
    <property type="match status" value="1"/>
</dbReference>